<organism evidence="2 3">
    <name type="scientific">Marchantia polymorpha subsp. ruderalis</name>
    <dbReference type="NCBI Taxonomy" id="1480154"/>
    <lineage>
        <taxon>Eukaryota</taxon>
        <taxon>Viridiplantae</taxon>
        <taxon>Streptophyta</taxon>
        <taxon>Embryophyta</taxon>
        <taxon>Marchantiophyta</taxon>
        <taxon>Marchantiopsida</taxon>
        <taxon>Marchantiidae</taxon>
        <taxon>Marchantiales</taxon>
        <taxon>Marchantiaceae</taxon>
        <taxon>Marchantia</taxon>
    </lineage>
</organism>
<sequence>MSKPAALPGHVGRVQGTGTRKAGQARQLGSALLVRMLGPCLEVEQFFGGIQVANSKEEKGFPGVDVGVLAGFRFWEPHWARGWLPP</sequence>
<feature type="region of interest" description="Disordered" evidence="1">
    <location>
        <begin position="1"/>
        <end position="23"/>
    </location>
</feature>
<accession>A0A176WMA6</accession>
<reference evidence="2" key="1">
    <citation type="submission" date="2016-03" db="EMBL/GenBank/DDBJ databases">
        <title>Mechanisms controlling the formation of the plant cell surface in tip-growing cells are functionally conserved among land plants.</title>
        <authorList>
            <person name="Honkanen S."/>
            <person name="Jones V.A."/>
            <person name="Morieri G."/>
            <person name="Champion C."/>
            <person name="Hetherington A.J."/>
            <person name="Kelly S."/>
            <person name="Saint-Marcoux D."/>
            <person name="Proust H."/>
            <person name="Prescott H."/>
            <person name="Dolan L."/>
        </authorList>
    </citation>
    <scope>NUCLEOTIDE SEQUENCE [LARGE SCALE GENOMIC DNA]</scope>
    <source>
        <tissue evidence="2">Whole gametophyte</tissue>
    </source>
</reference>
<gene>
    <name evidence="2" type="ORF">AXG93_4145s1120</name>
</gene>
<proteinExistence type="predicted"/>
<keyword evidence="3" id="KW-1185">Reference proteome</keyword>
<dbReference type="AlphaFoldDB" id="A0A176WMA6"/>
<name>A0A176WMA6_MARPO</name>
<dbReference type="EMBL" id="LVLJ01000431">
    <property type="protein sequence ID" value="OAE34277.1"/>
    <property type="molecule type" value="Genomic_DNA"/>
</dbReference>
<evidence type="ECO:0000313" key="2">
    <source>
        <dbReference type="EMBL" id="OAE34277.1"/>
    </source>
</evidence>
<evidence type="ECO:0000313" key="3">
    <source>
        <dbReference type="Proteomes" id="UP000077202"/>
    </source>
</evidence>
<protein>
    <submittedName>
        <fullName evidence="2">Uncharacterized protein</fullName>
    </submittedName>
</protein>
<dbReference type="Proteomes" id="UP000077202">
    <property type="component" value="Unassembled WGS sequence"/>
</dbReference>
<comment type="caution">
    <text evidence="2">The sequence shown here is derived from an EMBL/GenBank/DDBJ whole genome shotgun (WGS) entry which is preliminary data.</text>
</comment>
<evidence type="ECO:0000256" key="1">
    <source>
        <dbReference type="SAM" id="MobiDB-lite"/>
    </source>
</evidence>